<proteinExistence type="predicted"/>
<dbReference type="Proteomes" id="UP000245910">
    <property type="component" value="Chromosome III"/>
</dbReference>
<name>A0A2L2TFT9_9HYPO</name>
<dbReference type="AlphaFoldDB" id="A0A2L2TFT9"/>
<evidence type="ECO:0000313" key="1">
    <source>
        <dbReference type="EMBL" id="CEI68829.1"/>
    </source>
</evidence>
<organism evidence="1 2">
    <name type="scientific">Fusarium venenatum</name>
    <dbReference type="NCBI Taxonomy" id="56646"/>
    <lineage>
        <taxon>Eukaryota</taxon>
        <taxon>Fungi</taxon>
        <taxon>Dikarya</taxon>
        <taxon>Ascomycota</taxon>
        <taxon>Pezizomycotina</taxon>
        <taxon>Sordariomycetes</taxon>
        <taxon>Hypocreomycetidae</taxon>
        <taxon>Hypocreales</taxon>
        <taxon>Nectriaceae</taxon>
        <taxon>Fusarium</taxon>
    </lineage>
</organism>
<keyword evidence="2" id="KW-1185">Reference proteome</keyword>
<accession>A0A2L2TFT9</accession>
<dbReference type="EMBL" id="LN649231">
    <property type="protein sequence ID" value="CEI68829.1"/>
    <property type="molecule type" value="Genomic_DNA"/>
</dbReference>
<evidence type="ECO:0000313" key="2">
    <source>
        <dbReference type="Proteomes" id="UP000245910"/>
    </source>
</evidence>
<sequence>MLDAWIALPLPLKSHVLDRSERAWETSATISLLRSFCAHMKKRHHDHPIPMLWLGAAGWWPVRLDSYVNCLFGVKVLTMHTSKSKFCSQPWSAI</sequence>
<reference evidence="2" key="1">
    <citation type="submission" date="2014-10" db="EMBL/GenBank/DDBJ databases">
        <authorList>
            <person name="King R."/>
        </authorList>
    </citation>
    <scope>NUCLEOTIDE SEQUENCE [LARGE SCALE GENOMIC DNA]</scope>
    <source>
        <strain evidence="2">A3/5</strain>
    </source>
</reference>
<protein>
    <submittedName>
        <fullName evidence="1">Uncharacterized protein</fullName>
    </submittedName>
</protein>